<dbReference type="Proteomes" id="UP000662466">
    <property type="component" value="Unassembled WGS sequence"/>
</dbReference>
<reference evidence="1" key="1">
    <citation type="submission" date="2020-06" db="EMBL/GenBank/DDBJ databases">
        <title>Draft genome sequences of strains closely related to Aspergillus parafelis and Aspergillus hiratsukae.</title>
        <authorList>
            <person name="Dos Santos R.A.C."/>
            <person name="Rivero-Menendez O."/>
            <person name="Steenwyk J.L."/>
            <person name="Mead M.E."/>
            <person name="Goldman G.H."/>
            <person name="Alastruey-Izquierdo A."/>
            <person name="Rokas A."/>
        </authorList>
    </citation>
    <scope>NUCLEOTIDE SEQUENCE</scope>
    <source>
        <strain evidence="1">CNM-CM5793</strain>
        <strain evidence="2">CNM-CM6106</strain>
    </source>
</reference>
<protein>
    <submittedName>
        <fullName evidence="1">Uncharacterized protein</fullName>
    </submittedName>
</protein>
<sequence>MERSNAAGNYNSVTETLRVKVFSSRLFGCHFNWMHHEEFDWREQNLVTSDHISLLRVGGNGSQSSGIDRPVPGFEEVMHFCFMTDKQYDPSFVLECGDSQSKERLVEDMRLWLIGAREYVNVVLIIQYGRKGNTNQVEGKAELYVRDANGNPVLQQEATIFPATQSPCSLGITAGDLFGPDLPEDLQANTVLPLSIDNLRKNARDAMVHMDLVPAT</sequence>
<organism evidence="1 3">
    <name type="scientific">Aspergillus hiratsukae</name>
    <dbReference type="NCBI Taxonomy" id="1194566"/>
    <lineage>
        <taxon>Eukaryota</taxon>
        <taxon>Fungi</taxon>
        <taxon>Dikarya</taxon>
        <taxon>Ascomycota</taxon>
        <taxon>Pezizomycotina</taxon>
        <taxon>Eurotiomycetes</taxon>
        <taxon>Eurotiomycetidae</taxon>
        <taxon>Eurotiales</taxon>
        <taxon>Aspergillaceae</taxon>
        <taxon>Aspergillus</taxon>
        <taxon>Aspergillus subgen. Fumigati</taxon>
    </lineage>
</organism>
<gene>
    <name evidence="1" type="ORF">CNMCM5793_009585</name>
    <name evidence="2" type="ORF">CNMCM6106_009435</name>
</gene>
<name>A0A8H6UFN2_9EURO</name>
<dbReference type="EMBL" id="JACBAD010002032">
    <property type="protein sequence ID" value="KAF7122030.1"/>
    <property type="molecule type" value="Genomic_DNA"/>
</dbReference>
<dbReference type="OrthoDB" id="76567at2759"/>
<dbReference type="Proteomes" id="UP000630445">
    <property type="component" value="Unassembled WGS sequence"/>
</dbReference>
<dbReference type="AlphaFoldDB" id="A0A8H6UFN2"/>
<keyword evidence="3" id="KW-1185">Reference proteome</keyword>
<dbReference type="EMBL" id="JACBAF010002227">
    <property type="protein sequence ID" value="KAF7162516.1"/>
    <property type="molecule type" value="Genomic_DNA"/>
</dbReference>
<evidence type="ECO:0000313" key="1">
    <source>
        <dbReference type="EMBL" id="KAF7122030.1"/>
    </source>
</evidence>
<proteinExistence type="predicted"/>
<accession>A0A8H6UFN2</accession>
<evidence type="ECO:0000313" key="2">
    <source>
        <dbReference type="EMBL" id="KAF7162516.1"/>
    </source>
</evidence>
<comment type="caution">
    <text evidence="1">The sequence shown here is derived from an EMBL/GenBank/DDBJ whole genome shotgun (WGS) entry which is preliminary data.</text>
</comment>
<evidence type="ECO:0000313" key="3">
    <source>
        <dbReference type="Proteomes" id="UP000630445"/>
    </source>
</evidence>